<evidence type="ECO:0000313" key="7">
    <source>
        <dbReference type="EMBL" id="CUO03073.1"/>
    </source>
</evidence>
<protein>
    <submittedName>
        <fullName evidence="8">Cell division protein FtsI</fullName>
    </submittedName>
    <submittedName>
        <fullName evidence="7">Penicillin-binding protein 2</fullName>
    </submittedName>
</protein>
<dbReference type="GO" id="GO:0008658">
    <property type="term" value="F:penicillin binding"/>
    <property type="evidence" value="ECO:0007669"/>
    <property type="project" value="InterPro"/>
</dbReference>
<dbReference type="Proteomes" id="UP001199915">
    <property type="component" value="Unassembled WGS sequence"/>
</dbReference>
<dbReference type="InterPro" id="IPR050515">
    <property type="entry name" value="Beta-lactam/transpept"/>
</dbReference>
<keyword evidence="3" id="KW-0472">Membrane</keyword>
<comment type="similarity">
    <text evidence="2">Belongs to the transpeptidase family.</text>
</comment>
<dbReference type="InterPro" id="IPR012338">
    <property type="entry name" value="Beta-lactam/transpept-like"/>
</dbReference>
<proteinExistence type="inferred from homology"/>
<dbReference type="InterPro" id="IPR036138">
    <property type="entry name" value="PBP_dimer_sf"/>
</dbReference>
<dbReference type="PANTHER" id="PTHR30627">
    <property type="entry name" value="PEPTIDOGLYCAN D,D-TRANSPEPTIDASE"/>
    <property type="match status" value="1"/>
</dbReference>
<dbReference type="SUPFAM" id="SSF56519">
    <property type="entry name" value="Penicillin binding protein dimerisation domain"/>
    <property type="match status" value="1"/>
</dbReference>
<dbReference type="InterPro" id="IPR005311">
    <property type="entry name" value="PBP_dimer"/>
</dbReference>
<dbReference type="InterPro" id="IPR001460">
    <property type="entry name" value="PCN-bd_Tpept"/>
</dbReference>
<feature type="domain" description="Penicillin-binding protein transpeptidase" evidence="5">
    <location>
        <begin position="295"/>
        <end position="619"/>
    </location>
</feature>
<evidence type="ECO:0000256" key="4">
    <source>
        <dbReference type="SAM" id="MobiDB-lite"/>
    </source>
</evidence>
<evidence type="ECO:0000256" key="3">
    <source>
        <dbReference type="ARBA" id="ARBA00023136"/>
    </source>
</evidence>
<keyword evidence="8" id="KW-0131">Cell cycle</keyword>
<evidence type="ECO:0000259" key="5">
    <source>
        <dbReference type="Pfam" id="PF00905"/>
    </source>
</evidence>
<sequence length="684" mass="75166">MSRKLVALFLGVMLVFVALAIDITYVNATKGEKYERQVLSQTQQSYDSRTIPFQRGSITDRNGTILATSEKVYNVILDCKLANTTVKDEEKNDTHPYVDPTVAALVEYFGLDETDIRDRLTGETTKESQYQVLAREVSMDAKKAFEAYVDEYADKKNKELDENEQAEKAYRANIRGVWFEESYHRTYPLNSLACDLIGFTYSGDTADWGIEGYYSSILNGVNGRQFGYYNEDADMEQTIIEAQPGKNVVTTIDVNIQKIIRTAIENYNERIHVQNGADESDTETNRQTKAAKNIGVVVMDPNNGEILGMDSSDWYDLNNPRDLTPFYSQEEIDAMNDNETMEALSAIWKNYCISDAYEPGSTAKPMNVAAAYSLDVIDDDTLFDCEGFETIAGQMIRCGAYPGTHGVQTPADVLKNSCNAGMMQIGQKMGAAEFLRYQDIFGFGSLTGIDLPGEAYGLVHTEDTMGPTELATSTFGQGYTVTMVQQAAAFSSLINGGNYYQPHVMKTITDSTGAVVESNEPNLVRQTVSAEISDKMRSFLQGVVTDGSGQSAKVAGYTMGGKTGTAQKYPRGNGKYLVSFIGFAPVENPKAVVYAIVDEPDVENQANSVLAQEIVKEIYTELLPYLNVFPDDTDGVTGEGSETGTDDPNVAAPVQEDDTENSAENSNIENGGLTNAELDLINEE</sequence>
<evidence type="ECO:0000313" key="9">
    <source>
        <dbReference type="Proteomes" id="UP000095706"/>
    </source>
</evidence>
<dbReference type="GeneID" id="79855975"/>
<dbReference type="GO" id="GO:0051301">
    <property type="term" value="P:cell division"/>
    <property type="evidence" value="ECO:0007669"/>
    <property type="project" value="UniProtKB-KW"/>
</dbReference>
<organism evidence="7 9">
    <name type="scientific">Fusicatenibacter saccharivorans</name>
    <dbReference type="NCBI Taxonomy" id="1150298"/>
    <lineage>
        <taxon>Bacteria</taxon>
        <taxon>Bacillati</taxon>
        <taxon>Bacillota</taxon>
        <taxon>Clostridia</taxon>
        <taxon>Lachnospirales</taxon>
        <taxon>Lachnospiraceae</taxon>
        <taxon>Fusicatenibacter</taxon>
    </lineage>
</organism>
<dbReference type="Pfam" id="PF03717">
    <property type="entry name" value="PBP_dimer"/>
    <property type="match status" value="1"/>
</dbReference>
<accession>A0A174BR44</accession>
<dbReference type="Gene3D" id="3.90.1310.10">
    <property type="entry name" value="Penicillin-binding protein 2a (Domain 2)"/>
    <property type="match status" value="1"/>
</dbReference>
<evidence type="ECO:0000256" key="1">
    <source>
        <dbReference type="ARBA" id="ARBA00004370"/>
    </source>
</evidence>
<comment type="subcellular location">
    <subcellularLocation>
        <location evidence="1">Membrane</location>
    </subcellularLocation>
</comment>
<feature type="compositionally biased region" description="Polar residues" evidence="4">
    <location>
        <begin position="662"/>
        <end position="673"/>
    </location>
</feature>
<dbReference type="Gene3D" id="3.40.710.10">
    <property type="entry name" value="DD-peptidase/beta-lactamase superfamily"/>
    <property type="match status" value="1"/>
</dbReference>
<reference evidence="7 9" key="1">
    <citation type="submission" date="2015-09" db="EMBL/GenBank/DDBJ databases">
        <authorList>
            <consortium name="Pathogen Informatics"/>
        </authorList>
    </citation>
    <scope>NUCLEOTIDE SEQUENCE [LARGE SCALE GENOMIC DNA]</scope>
    <source>
        <strain evidence="7 9">2789STDY5608849</strain>
    </source>
</reference>
<evidence type="ECO:0000259" key="6">
    <source>
        <dbReference type="Pfam" id="PF03717"/>
    </source>
</evidence>
<dbReference type="Pfam" id="PF00905">
    <property type="entry name" value="Transpeptidase"/>
    <property type="match status" value="1"/>
</dbReference>
<name>A0A174BR44_9FIRM</name>
<reference evidence="8" key="2">
    <citation type="submission" date="2022-01" db="EMBL/GenBank/DDBJ databases">
        <title>Collection of gut derived symbiotic bacterial strains cultured from healthy donors.</title>
        <authorList>
            <person name="Lin H."/>
            <person name="Kohout C."/>
            <person name="Waligurski E."/>
            <person name="Pamer E.G."/>
        </authorList>
    </citation>
    <scope>NUCLEOTIDE SEQUENCE</scope>
    <source>
        <strain evidence="8">DFI.5.49</strain>
    </source>
</reference>
<keyword evidence="8" id="KW-0132">Cell division</keyword>
<dbReference type="SUPFAM" id="SSF56601">
    <property type="entry name" value="beta-lactamase/transpeptidase-like"/>
    <property type="match status" value="1"/>
</dbReference>
<dbReference type="AlphaFoldDB" id="A0A174BR44"/>
<gene>
    <name evidence="7" type="primary">penA_2</name>
    <name evidence="7" type="ORF">ERS852406_01115</name>
    <name evidence="8" type="ORF">L0N21_04490</name>
</gene>
<evidence type="ECO:0000256" key="2">
    <source>
        <dbReference type="ARBA" id="ARBA00007171"/>
    </source>
</evidence>
<dbReference type="Proteomes" id="UP000095706">
    <property type="component" value="Unassembled WGS sequence"/>
</dbReference>
<dbReference type="GO" id="GO:0005886">
    <property type="term" value="C:plasma membrane"/>
    <property type="evidence" value="ECO:0007669"/>
    <property type="project" value="TreeGrafter"/>
</dbReference>
<dbReference type="PANTHER" id="PTHR30627:SF1">
    <property type="entry name" value="PEPTIDOGLYCAN D,D-TRANSPEPTIDASE FTSI"/>
    <property type="match status" value="1"/>
</dbReference>
<evidence type="ECO:0000313" key="8">
    <source>
        <dbReference type="EMBL" id="MCG4764775.1"/>
    </source>
</evidence>
<dbReference type="RefSeq" id="WP_055226958.1">
    <property type="nucleotide sequence ID" value="NZ_CAXSRP010000003.1"/>
</dbReference>
<dbReference type="GO" id="GO:0071555">
    <property type="term" value="P:cell wall organization"/>
    <property type="evidence" value="ECO:0007669"/>
    <property type="project" value="TreeGrafter"/>
</dbReference>
<dbReference type="EMBL" id="CYYV01000005">
    <property type="protein sequence ID" value="CUO03073.1"/>
    <property type="molecule type" value="Genomic_DNA"/>
</dbReference>
<dbReference type="EMBL" id="JAKNFS010000005">
    <property type="protein sequence ID" value="MCG4764775.1"/>
    <property type="molecule type" value="Genomic_DNA"/>
</dbReference>
<feature type="region of interest" description="Disordered" evidence="4">
    <location>
        <begin position="630"/>
        <end position="684"/>
    </location>
</feature>
<feature type="domain" description="Penicillin-binding protein dimerisation" evidence="6">
    <location>
        <begin position="51"/>
        <end position="203"/>
    </location>
</feature>